<comment type="caution">
    <text evidence="2">The sequence shown here is derived from an EMBL/GenBank/DDBJ whole genome shotgun (WGS) entry which is preliminary data.</text>
</comment>
<dbReference type="Proteomes" id="UP000604825">
    <property type="component" value="Unassembled WGS sequence"/>
</dbReference>
<dbReference type="InterPro" id="IPR051266">
    <property type="entry name" value="CLCR"/>
</dbReference>
<dbReference type="PANTHER" id="PTHR10579:SF112">
    <property type="entry name" value="OS04G0198300 PROTEIN"/>
    <property type="match status" value="1"/>
</dbReference>
<dbReference type="OrthoDB" id="679346at2759"/>
<sequence length="636" mass="71577">MGETQQGGSSSSGTGSGEGGKQELPWKAYAKVEAKHHNNGECIPVMVRVSGVREKRGPMDVVVVLHVRRDKDNNLNAPKNWRELLKQANTVAASLHDEDRLAVVPGASTLTPAWRFLPPQIENFSPAMYRDTSLVTALELAESILLGREHEQKMRRAGHIIVISNSNDGMGSLVPYRHRYVRHAFGFRDAHNTRTMQSLCTSIRNCTYSVLDDEQGTITSAVAAVPTEVKLKCEQKVLVAAIDTPGVRHFISYDKKVGLVWPPAHLAAEPFKFVVYLANLPLRCSDDDLHRLFSIQAKYKYGGGDDVSSSPPVHKVAVRVVTRQNNVRESKEVAAEMVRTQAVKIVADMLAIDKMDWEQLHRAAESLREKWKKLKETDHCYKEVAAGDDDGVICGLSADIYEMEMRLFNNYFWQEYMLSWHSHQRWQLPIPRPFMDKQPTRNQHLLVVDPVVVPSPAGEAPGEEGLLPVLVRVMASEVGLAMEKRVPVDLVVMVDAGYGAKEMEETLEKRRKLLSKAKDLEEQHNYANQMDEEIERVKYRARKRLDVITTAIELVQKKLSAKDRLAIICAQFPDTEPEAGLLKMSTRGQWQTNAKLKKFMGKLMELSEASRKIPAENKPKLSKAPNSLRATRSHTK</sequence>
<evidence type="ECO:0000256" key="1">
    <source>
        <dbReference type="SAM" id="MobiDB-lite"/>
    </source>
</evidence>
<reference evidence="2" key="1">
    <citation type="submission" date="2020-10" db="EMBL/GenBank/DDBJ databases">
        <authorList>
            <person name="Han B."/>
            <person name="Lu T."/>
            <person name="Zhao Q."/>
            <person name="Huang X."/>
            <person name="Zhao Y."/>
        </authorList>
    </citation>
    <scope>NUCLEOTIDE SEQUENCE</scope>
</reference>
<evidence type="ECO:0000313" key="2">
    <source>
        <dbReference type="EMBL" id="CAD6264265.1"/>
    </source>
</evidence>
<dbReference type="EMBL" id="CAJGYO010000012">
    <property type="protein sequence ID" value="CAD6264265.1"/>
    <property type="molecule type" value="Genomic_DNA"/>
</dbReference>
<protein>
    <submittedName>
        <fullName evidence="2">Uncharacterized protein</fullName>
    </submittedName>
</protein>
<evidence type="ECO:0000313" key="3">
    <source>
        <dbReference type="Proteomes" id="UP000604825"/>
    </source>
</evidence>
<dbReference type="PANTHER" id="PTHR10579">
    <property type="entry name" value="CALCIUM-ACTIVATED CHLORIDE CHANNEL REGULATOR"/>
    <property type="match status" value="1"/>
</dbReference>
<accession>A0A811QYD8</accession>
<name>A0A811QYD8_9POAL</name>
<feature type="region of interest" description="Disordered" evidence="1">
    <location>
        <begin position="608"/>
        <end position="636"/>
    </location>
</feature>
<keyword evidence="3" id="KW-1185">Reference proteome</keyword>
<feature type="region of interest" description="Disordered" evidence="1">
    <location>
        <begin position="1"/>
        <end position="22"/>
    </location>
</feature>
<dbReference type="AlphaFoldDB" id="A0A811QYD8"/>
<gene>
    <name evidence="2" type="ORF">NCGR_LOCUS47570</name>
</gene>
<feature type="compositionally biased region" description="Low complexity" evidence="1">
    <location>
        <begin position="1"/>
        <end position="13"/>
    </location>
</feature>
<proteinExistence type="predicted"/>
<feature type="compositionally biased region" description="Basic and acidic residues" evidence="1">
    <location>
        <begin position="608"/>
        <end position="619"/>
    </location>
</feature>
<organism evidence="2 3">
    <name type="scientific">Miscanthus lutarioriparius</name>
    <dbReference type="NCBI Taxonomy" id="422564"/>
    <lineage>
        <taxon>Eukaryota</taxon>
        <taxon>Viridiplantae</taxon>
        <taxon>Streptophyta</taxon>
        <taxon>Embryophyta</taxon>
        <taxon>Tracheophyta</taxon>
        <taxon>Spermatophyta</taxon>
        <taxon>Magnoliopsida</taxon>
        <taxon>Liliopsida</taxon>
        <taxon>Poales</taxon>
        <taxon>Poaceae</taxon>
        <taxon>PACMAD clade</taxon>
        <taxon>Panicoideae</taxon>
        <taxon>Andropogonodae</taxon>
        <taxon>Andropogoneae</taxon>
        <taxon>Saccharinae</taxon>
        <taxon>Miscanthus</taxon>
    </lineage>
</organism>